<evidence type="ECO:0000313" key="4">
    <source>
        <dbReference type="Proteomes" id="UP000245639"/>
    </source>
</evidence>
<name>A0A2U1F7K9_9PSEU</name>
<dbReference type="SUPFAM" id="SSF53474">
    <property type="entry name" value="alpha/beta-Hydrolases"/>
    <property type="match status" value="1"/>
</dbReference>
<evidence type="ECO:0000256" key="1">
    <source>
        <dbReference type="ARBA" id="ARBA00008645"/>
    </source>
</evidence>
<keyword evidence="3" id="KW-0378">Hydrolase</keyword>
<dbReference type="PANTHER" id="PTHR43039">
    <property type="entry name" value="ESTERASE-RELATED"/>
    <property type="match status" value="1"/>
</dbReference>
<evidence type="ECO:0000259" key="2">
    <source>
        <dbReference type="Pfam" id="PF00561"/>
    </source>
</evidence>
<dbReference type="AlphaFoldDB" id="A0A2U1F7K9"/>
<dbReference type="EMBL" id="QEKW01000009">
    <property type="protein sequence ID" value="PVZ08158.1"/>
    <property type="molecule type" value="Genomic_DNA"/>
</dbReference>
<accession>A0A2U1F7K9</accession>
<evidence type="ECO:0000313" key="3">
    <source>
        <dbReference type="EMBL" id="PVZ08158.1"/>
    </source>
</evidence>
<keyword evidence="4" id="KW-1185">Reference proteome</keyword>
<dbReference type="GO" id="GO:0016787">
    <property type="term" value="F:hydrolase activity"/>
    <property type="evidence" value="ECO:0007669"/>
    <property type="project" value="UniProtKB-KW"/>
</dbReference>
<comment type="caution">
    <text evidence="3">The sequence shown here is derived from an EMBL/GenBank/DDBJ whole genome shotgun (WGS) entry which is preliminary data.</text>
</comment>
<dbReference type="InterPro" id="IPR029058">
    <property type="entry name" value="AB_hydrolase_fold"/>
</dbReference>
<sequence length="87" mass="9610">MTPTGRADARAMVFAHGFGCDQNMWRLVAPAFAEDHQLVLFDHVGAGGSDLSAWDRERYDCLDGYADDVLQIADELDLTDAVLVGHW</sequence>
<reference evidence="3 4" key="1">
    <citation type="submission" date="2018-04" db="EMBL/GenBank/DDBJ databases">
        <title>Genomic Encyclopedia of Type Strains, Phase IV (KMG-IV): sequencing the most valuable type-strain genomes for metagenomic binning, comparative biology and taxonomic classification.</title>
        <authorList>
            <person name="Goeker M."/>
        </authorList>
    </citation>
    <scope>NUCLEOTIDE SEQUENCE [LARGE SCALE GENOMIC DNA]</scope>
    <source>
        <strain evidence="3 4">DSM 45771</strain>
    </source>
</reference>
<dbReference type="Gene3D" id="3.40.50.1820">
    <property type="entry name" value="alpha/beta hydrolase"/>
    <property type="match status" value="1"/>
</dbReference>
<dbReference type="InterPro" id="IPR000073">
    <property type="entry name" value="AB_hydrolase_1"/>
</dbReference>
<dbReference type="RefSeq" id="WP_243418199.1">
    <property type="nucleotide sequence ID" value="NZ_QEKW01000009.1"/>
</dbReference>
<gene>
    <name evidence="3" type="ORF">C8D89_10941</name>
</gene>
<feature type="domain" description="AB hydrolase-1" evidence="2">
    <location>
        <begin position="11"/>
        <end position="86"/>
    </location>
</feature>
<proteinExistence type="inferred from homology"/>
<organism evidence="3 4">
    <name type="scientific">Actinomycetospora cinnamomea</name>
    <dbReference type="NCBI Taxonomy" id="663609"/>
    <lineage>
        <taxon>Bacteria</taxon>
        <taxon>Bacillati</taxon>
        <taxon>Actinomycetota</taxon>
        <taxon>Actinomycetes</taxon>
        <taxon>Pseudonocardiales</taxon>
        <taxon>Pseudonocardiaceae</taxon>
        <taxon>Actinomycetospora</taxon>
    </lineage>
</organism>
<dbReference type="Proteomes" id="UP000245639">
    <property type="component" value="Unassembled WGS sequence"/>
</dbReference>
<protein>
    <submittedName>
        <fullName evidence="3">Alpha/beta hydrolase family protein</fullName>
    </submittedName>
</protein>
<comment type="similarity">
    <text evidence="1">Belongs to the AB hydrolase superfamily.</text>
</comment>
<dbReference type="Pfam" id="PF00561">
    <property type="entry name" value="Abhydrolase_1"/>
    <property type="match status" value="1"/>
</dbReference>